<organism evidence="1">
    <name type="scientific">marine sediment metagenome</name>
    <dbReference type="NCBI Taxonomy" id="412755"/>
    <lineage>
        <taxon>unclassified sequences</taxon>
        <taxon>metagenomes</taxon>
        <taxon>ecological metagenomes</taxon>
    </lineage>
</organism>
<gene>
    <name evidence="1" type="ORF">LCGC14_2008400</name>
</gene>
<accession>A0A0F9HED1</accession>
<sequence length="95" mass="10839">MEIPELLLSQLAETSDYAKTGKPPKAILDDQGITHYNEIALRASYGEGECACGFHPLTSNSWYHSTLNLTNDHHNYIKIIRKCKKCHEILLRKKI</sequence>
<protein>
    <submittedName>
        <fullName evidence="1">Uncharacterized protein</fullName>
    </submittedName>
</protein>
<name>A0A0F9HED1_9ZZZZ</name>
<dbReference type="AlphaFoldDB" id="A0A0F9HED1"/>
<dbReference type="EMBL" id="LAZR01022966">
    <property type="protein sequence ID" value="KKL80075.1"/>
    <property type="molecule type" value="Genomic_DNA"/>
</dbReference>
<comment type="caution">
    <text evidence="1">The sequence shown here is derived from an EMBL/GenBank/DDBJ whole genome shotgun (WGS) entry which is preliminary data.</text>
</comment>
<proteinExistence type="predicted"/>
<reference evidence="1" key="1">
    <citation type="journal article" date="2015" name="Nature">
        <title>Complex archaea that bridge the gap between prokaryotes and eukaryotes.</title>
        <authorList>
            <person name="Spang A."/>
            <person name="Saw J.H."/>
            <person name="Jorgensen S.L."/>
            <person name="Zaremba-Niedzwiedzka K."/>
            <person name="Martijn J."/>
            <person name="Lind A.E."/>
            <person name="van Eijk R."/>
            <person name="Schleper C."/>
            <person name="Guy L."/>
            <person name="Ettema T.J."/>
        </authorList>
    </citation>
    <scope>NUCLEOTIDE SEQUENCE</scope>
</reference>
<evidence type="ECO:0000313" key="1">
    <source>
        <dbReference type="EMBL" id="KKL80075.1"/>
    </source>
</evidence>